<keyword evidence="2" id="KW-0812">Transmembrane</keyword>
<dbReference type="Proteomes" id="UP000436088">
    <property type="component" value="Unassembled WGS sequence"/>
</dbReference>
<dbReference type="GO" id="GO:0016020">
    <property type="term" value="C:membrane"/>
    <property type="evidence" value="ECO:0007669"/>
    <property type="project" value="UniProtKB-SubCell"/>
</dbReference>
<comment type="subcellular location">
    <subcellularLocation>
        <location evidence="1">Membrane</location>
        <topology evidence="1">Multi-pass membrane protein</topology>
    </subcellularLocation>
</comment>
<evidence type="ECO:0000259" key="7">
    <source>
        <dbReference type="Pfam" id="PF07727"/>
    </source>
</evidence>
<evidence type="ECO:0000313" key="10">
    <source>
        <dbReference type="Proteomes" id="UP000436088"/>
    </source>
</evidence>
<dbReference type="InterPro" id="IPR013525">
    <property type="entry name" value="ABC2_TM"/>
</dbReference>
<dbReference type="InterPro" id="IPR057670">
    <property type="entry name" value="SH3_retrovirus"/>
</dbReference>
<evidence type="ECO:0000256" key="2">
    <source>
        <dbReference type="ARBA" id="ARBA00022692"/>
    </source>
</evidence>
<evidence type="ECO:0000259" key="8">
    <source>
        <dbReference type="Pfam" id="PF25597"/>
    </source>
</evidence>
<dbReference type="PANTHER" id="PTHR11439">
    <property type="entry name" value="GAG-POL-RELATED RETROTRANSPOSON"/>
    <property type="match status" value="1"/>
</dbReference>
<dbReference type="InterPro" id="IPR013103">
    <property type="entry name" value="RVT_2"/>
</dbReference>
<dbReference type="PANTHER" id="PTHR11439:SF467">
    <property type="entry name" value="INTEGRASE CATALYTIC DOMAIN-CONTAINING PROTEIN"/>
    <property type="match status" value="1"/>
</dbReference>
<evidence type="ECO:0000259" key="6">
    <source>
        <dbReference type="Pfam" id="PF01061"/>
    </source>
</evidence>
<keyword evidence="4" id="KW-0472">Membrane</keyword>
<comment type="caution">
    <text evidence="9">The sequence shown here is derived from an EMBL/GenBank/DDBJ whole genome shotgun (WGS) entry which is preliminary data.</text>
</comment>
<accession>A0A6A3A759</accession>
<dbReference type="SUPFAM" id="SSF56672">
    <property type="entry name" value="DNA/RNA polymerases"/>
    <property type="match status" value="1"/>
</dbReference>
<dbReference type="InterPro" id="IPR043502">
    <property type="entry name" value="DNA/RNA_pol_sf"/>
</dbReference>
<feature type="region of interest" description="Disordered" evidence="5">
    <location>
        <begin position="151"/>
        <end position="212"/>
    </location>
</feature>
<proteinExistence type="predicted"/>
<feature type="domain" description="Retroviral polymerase SH3-like" evidence="8">
    <location>
        <begin position="30"/>
        <end position="90"/>
    </location>
</feature>
<dbReference type="Pfam" id="PF07727">
    <property type="entry name" value="RVT_2"/>
    <property type="match status" value="1"/>
</dbReference>
<sequence length="1075" mass="121411">MPSKTLGNISPYQKLYDKPPNYRFLKIFGCQCFPNLRVFNTYKLDFRFKACGFLGYSRMHHGYQCMDEHGRIYVSRSVVFSEYIFPFSHKAVTHKKYDDEAIRSWVVPVVSNPHKQTRTVPRLGTNTDVSIGQGVEASSASLPAATGNELHMHSGEHSVNNEPGSPTHEFAVDVSSQQEQSASAEQEQSSSTEQVQNPETVPATRVSNTHSMITRSKHGIFKPKIYSVQCKAVPGDIRATLKDDDWRMAVMAEYNTLISNNTLDIVELPPGRKAIGCKWLFKVKKNVDGSVERLKARLIAKGYSQIPGYDFMDTFSPVVRFFTVNILISLVVSCHWQIRQVDVNNAFLKSDLSEDVYMQQVPGFEEQSNGVVLVCKLKKALYGLRQAPRNWFLKLRDLLLSLRFKPSRANSSLFIRQEDHEVVYMVVYVDDILITCSSQLEVDRIVHALHEKFSLKDLGQLKYFLGIEVHRSNNGLFLSQKKFITELLHKNQMSSVNSTSTPMATTTKLSKNDGEVLNKPQQYRSAVGALQYIFHTRPDISFAVNKVAKFLQEPIEVHWLAVKRILRYLRGTLETGLWFLTQAQKLVTLNAFSDSDWGGDVDDRRSTAEAEYMSLTDVTSEVVWIKAVLQEMHIALPEEPKLWCDNTSAIDAFQAEQVMETLRLLAQDGHTIICSIHQPRGSVYGKFDDIVLLTEGTLVYAGPAHDQPLEYFSRFGLWKLSNNSVPESEIMRLMLEYWLVNSILNTIISGSLHHFTYRKDWSEAWHEVLQENYCEEEMGLVETVLVASKTCMDASCACIQNDPNFCSLLSIEKMVNQAPRDGPTNKVRARMSIASAIIFGSVFWRMGRSQTSIQDRMRLLQVTAINTAMAALTKTLGVFPKERAIVDRERSKGSYALGPYLLSKLIAEIPVGAAFPLMFGTLLLAASAMGLTVGAMVPTTEAAMALGPSLMTAFQGFCVNEFTGLKFDRQHSFDIQAGEQALERYSLGGSPISDTIIAQIRILLFWYSTTYILLEKNKPKYLQLKEPAYEQTEPKLKLEPLLETNQPPPIKQDEQNEQLESLLVDRIEPFVLEGL</sequence>
<reference evidence="9" key="1">
    <citation type="submission" date="2019-09" db="EMBL/GenBank/DDBJ databases">
        <title>Draft genome information of white flower Hibiscus syriacus.</title>
        <authorList>
            <person name="Kim Y.-M."/>
        </authorList>
    </citation>
    <scope>NUCLEOTIDE SEQUENCE [LARGE SCALE GENOMIC DNA]</scope>
    <source>
        <strain evidence="9">YM2019G1</strain>
    </source>
</reference>
<protein>
    <submittedName>
        <fullName evidence="9">ABC transporter G family member 7</fullName>
    </submittedName>
</protein>
<feature type="domain" description="ABC-2 type transporter transmembrane" evidence="6">
    <location>
        <begin position="815"/>
        <end position="921"/>
    </location>
</feature>
<dbReference type="InterPro" id="IPR027417">
    <property type="entry name" value="P-loop_NTPase"/>
</dbReference>
<organism evidence="9 10">
    <name type="scientific">Hibiscus syriacus</name>
    <name type="common">Rose of Sharon</name>
    <dbReference type="NCBI Taxonomy" id="106335"/>
    <lineage>
        <taxon>Eukaryota</taxon>
        <taxon>Viridiplantae</taxon>
        <taxon>Streptophyta</taxon>
        <taxon>Embryophyta</taxon>
        <taxon>Tracheophyta</taxon>
        <taxon>Spermatophyta</taxon>
        <taxon>Magnoliopsida</taxon>
        <taxon>eudicotyledons</taxon>
        <taxon>Gunneridae</taxon>
        <taxon>Pentapetalae</taxon>
        <taxon>rosids</taxon>
        <taxon>malvids</taxon>
        <taxon>Malvales</taxon>
        <taxon>Malvaceae</taxon>
        <taxon>Malvoideae</taxon>
        <taxon>Hibiscus</taxon>
    </lineage>
</organism>
<evidence type="ECO:0000256" key="1">
    <source>
        <dbReference type="ARBA" id="ARBA00004141"/>
    </source>
</evidence>
<dbReference type="Pfam" id="PF01061">
    <property type="entry name" value="ABC2_membrane"/>
    <property type="match status" value="1"/>
</dbReference>
<keyword evidence="10" id="KW-1185">Reference proteome</keyword>
<dbReference type="AlphaFoldDB" id="A0A6A3A759"/>
<keyword evidence="3" id="KW-1133">Transmembrane helix</keyword>
<evidence type="ECO:0000256" key="5">
    <source>
        <dbReference type="SAM" id="MobiDB-lite"/>
    </source>
</evidence>
<dbReference type="Gene3D" id="3.40.50.300">
    <property type="entry name" value="P-loop containing nucleotide triphosphate hydrolases"/>
    <property type="match status" value="1"/>
</dbReference>
<evidence type="ECO:0000256" key="3">
    <source>
        <dbReference type="ARBA" id="ARBA00022989"/>
    </source>
</evidence>
<gene>
    <name evidence="9" type="ORF">F3Y22_tig00110597pilonHSYRG01224</name>
</gene>
<dbReference type="Pfam" id="PF25597">
    <property type="entry name" value="SH3_retrovirus"/>
    <property type="match status" value="1"/>
</dbReference>
<feature type="compositionally biased region" description="Low complexity" evidence="5">
    <location>
        <begin position="174"/>
        <end position="196"/>
    </location>
</feature>
<dbReference type="EMBL" id="VEPZ02001044">
    <property type="protein sequence ID" value="KAE8698982.1"/>
    <property type="molecule type" value="Genomic_DNA"/>
</dbReference>
<dbReference type="GO" id="GO:0140359">
    <property type="term" value="F:ABC-type transporter activity"/>
    <property type="evidence" value="ECO:0007669"/>
    <property type="project" value="InterPro"/>
</dbReference>
<name>A0A6A3A759_HIBSY</name>
<dbReference type="SUPFAM" id="SSF52540">
    <property type="entry name" value="P-loop containing nucleoside triphosphate hydrolases"/>
    <property type="match status" value="1"/>
</dbReference>
<feature type="domain" description="Reverse transcriptase Ty1/copia-type" evidence="7">
    <location>
        <begin position="260"/>
        <end position="504"/>
    </location>
</feature>
<dbReference type="CDD" id="cd09272">
    <property type="entry name" value="RNase_HI_RT_Ty1"/>
    <property type="match status" value="1"/>
</dbReference>
<evidence type="ECO:0000313" key="9">
    <source>
        <dbReference type="EMBL" id="KAE8698982.1"/>
    </source>
</evidence>
<evidence type="ECO:0000256" key="4">
    <source>
        <dbReference type="ARBA" id="ARBA00023136"/>
    </source>
</evidence>